<keyword evidence="3 6" id="KW-1133">Transmembrane helix</keyword>
<feature type="transmembrane region" description="Helical" evidence="6">
    <location>
        <begin position="792"/>
        <end position="810"/>
    </location>
</feature>
<feature type="region of interest" description="Disordered" evidence="5">
    <location>
        <begin position="991"/>
        <end position="1025"/>
    </location>
</feature>
<dbReference type="VEuPathDB" id="FungiDB:I302_03129"/>
<dbReference type="Pfam" id="PF13515">
    <property type="entry name" value="FUSC_2"/>
    <property type="match status" value="1"/>
</dbReference>
<accession>A0A1B9GB74</accession>
<evidence type="ECO:0000256" key="2">
    <source>
        <dbReference type="ARBA" id="ARBA00022692"/>
    </source>
</evidence>
<keyword evidence="2 6" id="KW-0812">Transmembrane</keyword>
<feature type="transmembrane region" description="Helical" evidence="6">
    <location>
        <begin position="753"/>
        <end position="772"/>
    </location>
</feature>
<evidence type="ECO:0000256" key="1">
    <source>
        <dbReference type="ARBA" id="ARBA00004141"/>
    </source>
</evidence>
<dbReference type="InterPro" id="IPR018823">
    <property type="entry name" value="ArAE_2_N"/>
</dbReference>
<dbReference type="KEGG" id="kbi:30207528"/>
<feature type="compositionally biased region" description="Low complexity" evidence="5">
    <location>
        <begin position="21"/>
        <end position="32"/>
    </location>
</feature>
<dbReference type="OrthoDB" id="2274698at2759"/>
<evidence type="ECO:0000256" key="5">
    <source>
        <dbReference type="SAM" id="MobiDB-lite"/>
    </source>
</evidence>
<feature type="transmembrane region" description="Helical" evidence="6">
    <location>
        <begin position="698"/>
        <end position="719"/>
    </location>
</feature>
<name>A0A1B9GB74_9TREE</name>
<evidence type="ECO:0000259" key="7">
    <source>
        <dbReference type="Pfam" id="PF10334"/>
    </source>
</evidence>
<feature type="transmembrane region" description="Helical" evidence="6">
    <location>
        <begin position="240"/>
        <end position="259"/>
    </location>
</feature>
<reference evidence="11" key="4">
    <citation type="submission" date="2024-02" db="EMBL/GenBank/DDBJ databases">
        <title>Comparative genomics of Cryptococcus and Kwoniella reveals pathogenesis evolution and contrasting modes of karyotype evolution via chromosome fusion or intercentromeric recombination.</title>
        <authorList>
            <person name="Coelho M.A."/>
            <person name="David-Palma M."/>
            <person name="Shea T."/>
            <person name="Bowers K."/>
            <person name="McGinley-Smith S."/>
            <person name="Mohammad A.W."/>
            <person name="Gnirke A."/>
            <person name="Yurkov A.M."/>
            <person name="Nowrousian M."/>
            <person name="Sun S."/>
            <person name="Cuomo C.A."/>
            <person name="Heitman J."/>
        </authorList>
    </citation>
    <scope>NUCLEOTIDE SEQUENCE</scope>
    <source>
        <strain evidence="11">CBS 10118</strain>
    </source>
</reference>
<dbReference type="InterPro" id="IPR018820">
    <property type="entry name" value="BRE4-related_DUF2421"/>
</dbReference>
<sequence>MSQSTATSDTTVPNPNGQTANTNTSTNMTSSSDPKPAQSTFITKLEKTLHIPAWFTPSLTDRRQWKNFIRCMITTFGTMVVMLAQNSLNKLGQAAFFGALMSQMLPPYMALSIYLFALLTLIVGLCFGWAWGVAAMASALRARDQVLYKQQVQREQSGYDTTANIEAQYQASIFRGAFLDPASSAVYGIFLFIGCYFLGFVRATRPRLTLGCIFGTIIMDLMCSFGPLFPIPEYTLAKQLLIPAATFIAIAIAAIFLVFPQTLNHIMLDAVTTKMLGPTIKLLKLQDQVVHTSPKDTEKWHELATQSFALRAGHIAGVTALEGQTALLQLEITRGQIGPGDLQKVFAKVKNLGLRAYGLASFSMIIDEQHRSVKIVLEETPAHSVVRAKAHYDRMEQHIDETHSLAGLLPILADSTSDLRQTSVKALEDISEWLLLVNHTRWKKKPSSAPEIDQRERNLAAVQDALKGFRESKHFAMLEPYKDSFDPKTGELKAHLTESYRYSSRDLFRCFVFTSSLIAFTIDLIELLELLLQIERANPKSKIQLPNAFTKNVVKSANEREGGNPLDMGTNDNSSLDVIARVEEDDHDEERSETSTAVEKKGDAKKEKKAKIHAKDPDAEDPRNAFQRFGRSIYHIWQGLTGASGLFALKYALVSVALWIPAVCPSSAYFTYTNRGLWALIMSQTGLGVFTGEQIQQFILRMGGTIAGLVLGMLAWYIGSGHGTGNAYGVAAATMVLVAPCLFIRIAVPMDKAAFFLMTNVTLVFVVGYSWVDEHTYQTANQGSGAGLAGRRALLVIIGFVAAFIIMLFPRPVSARALFRKKLAKNMADIGDLYGKVVTGIEGELDHEDGEIKGEDKGKIAEVRRERYKGGFMKVLGRIMAMHPQLDFARLEPGLRGPWPKEKYQALYKSQSQILSTLALLSSAYSRMDVKWCKRLASRSELMHPAFIADCLSMFSILQQSLRTGEPLPPMIPIFERLAIHRCAFRGVHTPKSVAGEGSGEKHLNGTDHSEKSNDTENENDGSLEDGMEMATRDAENVLRGTITWETIHDEQIALFATANIALVHIAVGLNEMFNIVRSLVGEKELQGLDRASERWARGELGLGARV</sequence>
<evidence type="ECO:0000313" key="12">
    <source>
        <dbReference type="Proteomes" id="UP000092730"/>
    </source>
</evidence>
<evidence type="ECO:0000259" key="9">
    <source>
        <dbReference type="Pfam" id="PF13515"/>
    </source>
</evidence>
<evidence type="ECO:0000313" key="11">
    <source>
        <dbReference type="EMBL" id="WVW82415.1"/>
    </source>
</evidence>
<reference evidence="11" key="2">
    <citation type="submission" date="2013-07" db="EMBL/GenBank/DDBJ databases">
        <authorList>
            <consortium name="The Broad Institute Genome Sequencing Platform"/>
            <person name="Cuomo C."/>
            <person name="Litvintseva A."/>
            <person name="Chen Y."/>
            <person name="Heitman J."/>
            <person name="Sun S."/>
            <person name="Springer D."/>
            <person name="Dromer F."/>
            <person name="Young S.K."/>
            <person name="Zeng Q."/>
            <person name="Gargeya S."/>
            <person name="Fitzgerald M."/>
            <person name="Abouelleil A."/>
            <person name="Alvarado L."/>
            <person name="Berlin A.M."/>
            <person name="Chapman S.B."/>
            <person name="Dewar J."/>
            <person name="Goldberg J."/>
            <person name="Griggs A."/>
            <person name="Gujja S."/>
            <person name="Hansen M."/>
            <person name="Howarth C."/>
            <person name="Imamovic A."/>
            <person name="Larimer J."/>
            <person name="McCowan C."/>
            <person name="Murphy C."/>
            <person name="Pearson M."/>
            <person name="Priest M."/>
            <person name="Roberts A."/>
            <person name="Saif S."/>
            <person name="Shea T."/>
            <person name="Sykes S."/>
            <person name="Wortman J."/>
            <person name="Nusbaum C."/>
            <person name="Birren B."/>
        </authorList>
    </citation>
    <scope>NUCLEOTIDE SEQUENCE</scope>
    <source>
        <strain evidence="11">CBS 10118</strain>
    </source>
</reference>
<feature type="compositionally biased region" description="Acidic residues" evidence="5">
    <location>
        <begin position="1016"/>
        <end position="1025"/>
    </location>
</feature>
<dbReference type="Pfam" id="PF10334">
    <property type="entry name" value="BRE4"/>
    <property type="match status" value="1"/>
</dbReference>
<keyword evidence="12" id="KW-1185">Reference proteome</keyword>
<feature type="domain" description="Putative ER transporter 6TM N-terminal" evidence="8">
    <location>
        <begin position="52"/>
        <end position="468"/>
    </location>
</feature>
<proteinExistence type="predicted"/>
<feature type="compositionally biased region" description="Basic and acidic residues" evidence="5">
    <location>
        <begin position="583"/>
        <end position="606"/>
    </location>
</feature>
<reference evidence="10" key="1">
    <citation type="submission" date="2013-07" db="EMBL/GenBank/DDBJ databases">
        <title>The Genome Sequence of Cryptococcus bestiolae CBS10118.</title>
        <authorList>
            <consortium name="The Broad Institute Genome Sequencing Platform"/>
            <person name="Cuomo C."/>
            <person name="Litvintseva A."/>
            <person name="Chen Y."/>
            <person name="Heitman J."/>
            <person name="Sun S."/>
            <person name="Springer D."/>
            <person name="Dromer F."/>
            <person name="Young S.K."/>
            <person name="Zeng Q."/>
            <person name="Gargeya S."/>
            <person name="Fitzgerald M."/>
            <person name="Abouelleil A."/>
            <person name="Alvarado L."/>
            <person name="Berlin A.M."/>
            <person name="Chapman S.B."/>
            <person name="Dewar J."/>
            <person name="Goldberg J."/>
            <person name="Griggs A."/>
            <person name="Gujja S."/>
            <person name="Hansen M."/>
            <person name="Howarth C."/>
            <person name="Imamovic A."/>
            <person name="Larimer J."/>
            <person name="McCowan C."/>
            <person name="Murphy C."/>
            <person name="Pearson M."/>
            <person name="Priest M."/>
            <person name="Roberts A."/>
            <person name="Saif S."/>
            <person name="Shea T."/>
            <person name="Sykes S."/>
            <person name="Wortman J."/>
            <person name="Nusbaum C."/>
            <person name="Birren B."/>
        </authorList>
    </citation>
    <scope>NUCLEOTIDE SEQUENCE [LARGE SCALE GENOMIC DNA]</scope>
    <source>
        <strain evidence="10">CBS 10118</strain>
    </source>
</reference>
<keyword evidence="4 6" id="KW-0472">Membrane</keyword>
<dbReference type="AlphaFoldDB" id="A0A1B9GB74"/>
<evidence type="ECO:0000256" key="4">
    <source>
        <dbReference type="ARBA" id="ARBA00023136"/>
    </source>
</evidence>
<comment type="subcellular location">
    <subcellularLocation>
        <location evidence="1">Membrane</location>
        <topology evidence="1">Multi-pass membrane protein</topology>
    </subcellularLocation>
</comment>
<dbReference type="PANTHER" id="PTHR37994:SF3">
    <property type="entry name" value="ER TRANSPORTER 6TM N-TERMINAL DOMAIN-CONTAINING PROTEIN"/>
    <property type="match status" value="1"/>
</dbReference>
<dbReference type="Pfam" id="PF10337">
    <property type="entry name" value="ArAE_2_N"/>
    <property type="match status" value="1"/>
</dbReference>
<evidence type="ECO:0000256" key="3">
    <source>
        <dbReference type="ARBA" id="ARBA00022989"/>
    </source>
</evidence>
<feature type="transmembrane region" description="Helical" evidence="6">
    <location>
        <begin position="208"/>
        <end position="228"/>
    </location>
</feature>
<evidence type="ECO:0000256" key="6">
    <source>
        <dbReference type="SAM" id="Phobius"/>
    </source>
</evidence>
<dbReference type="EMBL" id="KI894019">
    <property type="protein sequence ID" value="OCF28274.1"/>
    <property type="molecule type" value="Genomic_DNA"/>
</dbReference>
<feature type="domain" description="DUF2421" evidence="7">
    <location>
        <begin position="810"/>
        <end position="1084"/>
    </location>
</feature>
<dbReference type="Proteomes" id="UP000092730">
    <property type="component" value="Chromosome 2"/>
</dbReference>
<dbReference type="PANTHER" id="PTHR37994">
    <property type="entry name" value="ARAE_2_N DOMAIN-CONTAINING PROTEIN-RELATED"/>
    <property type="match status" value="1"/>
</dbReference>
<evidence type="ECO:0000259" key="8">
    <source>
        <dbReference type="Pfam" id="PF10337"/>
    </source>
</evidence>
<gene>
    <name evidence="10" type="ORF">I302_03129</name>
    <name evidence="11" type="ORF">I302_104424</name>
</gene>
<dbReference type="GeneID" id="30207528"/>
<dbReference type="RefSeq" id="XP_019049344.1">
    <property type="nucleotide sequence ID" value="XM_019189782.1"/>
</dbReference>
<evidence type="ECO:0008006" key="13">
    <source>
        <dbReference type="Google" id="ProtNLM"/>
    </source>
</evidence>
<dbReference type="InterPro" id="IPR049453">
    <property type="entry name" value="Memb_transporter_dom"/>
</dbReference>
<evidence type="ECO:0000313" key="10">
    <source>
        <dbReference type="EMBL" id="OCF28274.1"/>
    </source>
</evidence>
<reference evidence="10" key="3">
    <citation type="submission" date="2014-01" db="EMBL/GenBank/DDBJ databases">
        <title>Evolution of pathogenesis and genome organization in the Tremellales.</title>
        <authorList>
            <person name="Cuomo C."/>
            <person name="Litvintseva A."/>
            <person name="Heitman J."/>
            <person name="Chen Y."/>
            <person name="Sun S."/>
            <person name="Springer D."/>
            <person name="Dromer F."/>
            <person name="Young S."/>
            <person name="Zeng Q."/>
            <person name="Chapman S."/>
            <person name="Gujja S."/>
            <person name="Saif S."/>
            <person name="Birren B."/>
        </authorList>
    </citation>
    <scope>NUCLEOTIDE SEQUENCE</scope>
    <source>
        <strain evidence="10">CBS 10118</strain>
    </source>
</reference>
<dbReference type="STRING" id="1296100.A0A1B9GB74"/>
<feature type="region of interest" description="Disordered" evidence="5">
    <location>
        <begin position="1"/>
        <end position="37"/>
    </location>
</feature>
<feature type="compositionally biased region" description="Basic and acidic residues" evidence="5">
    <location>
        <begin position="999"/>
        <end position="1015"/>
    </location>
</feature>
<feature type="compositionally biased region" description="Polar residues" evidence="5">
    <location>
        <begin position="1"/>
        <end position="20"/>
    </location>
</feature>
<feature type="transmembrane region" description="Helical" evidence="6">
    <location>
        <begin position="108"/>
        <end position="133"/>
    </location>
</feature>
<protein>
    <recommendedName>
        <fullName evidence="13">ER transporter 6TM N-terminal domain-containing protein</fullName>
    </recommendedName>
</protein>
<feature type="transmembrane region" description="Helical" evidence="6">
    <location>
        <begin position="184"/>
        <end position="202"/>
    </location>
</feature>
<organism evidence="10">
    <name type="scientific">Kwoniella bestiolae CBS 10118</name>
    <dbReference type="NCBI Taxonomy" id="1296100"/>
    <lineage>
        <taxon>Eukaryota</taxon>
        <taxon>Fungi</taxon>
        <taxon>Dikarya</taxon>
        <taxon>Basidiomycota</taxon>
        <taxon>Agaricomycotina</taxon>
        <taxon>Tremellomycetes</taxon>
        <taxon>Tremellales</taxon>
        <taxon>Cryptococcaceae</taxon>
        <taxon>Kwoniella</taxon>
    </lineage>
</organism>
<dbReference type="GO" id="GO:0016020">
    <property type="term" value="C:membrane"/>
    <property type="evidence" value="ECO:0007669"/>
    <property type="project" value="UniProtKB-SubCell"/>
</dbReference>
<feature type="transmembrane region" description="Helical" evidence="6">
    <location>
        <begin position="725"/>
        <end position="746"/>
    </location>
</feature>
<dbReference type="EMBL" id="CP144542">
    <property type="protein sequence ID" value="WVW82415.1"/>
    <property type="molecule type" value="Genomic_DNA"/>
</dbReference>
<feature type="region of interest" description="Disordered" evidence="5">
    <location>
        <begin position="583"/>
        <end position="621"/>
    </location>
</feature>
<feature type="domain" description="Integral membrane bound transporter" evidence="9">
    <location>
        <begin position="670"/>
        <end position="806"/>
    </location>
</feature>